<reference evidence="4 5" key="1">
    <citation type="submission" date="2018-05" db="EMBL/GenBank/DDBJ databases">
        <title>Whole genome sequencing for identification of molecular markers to develop diagnostic detection tools for the regulated plant pathogen Lachnellula willkommii.</title>
        <authorList>
            <person name="Giroux E."/>
            <person name="Bilodeau G."/>
        </authorList>
    </citation>
    <scope>NUCLEOTIDE SEQUENCE [LARGE SCALE GENOMIC DNA]</scope>
    <source>
        <strain evidence="4 5">CBS 203.66</strain>
    </source>
</reference>
<dbReference type="EMBL" id="QGMF01000014">
    <property type="protein sequence ID" value="TVY21503.1"/>
    <property type="molecule type" value="Genomic_DNA"/>
</dbReference>
<comment type="caution">
    <text evidence="4">The sequence shown here is derived from an EMBL/GenBank/DDBJ whole genome shotgun (WGS) entry which is preliminary data.</text>
</comment>
<name>A0A8T9BSF2_9HELO</name>
<feature type="transmembrane region" description="Helical" evidence="2">
    <location>
        <begin position="646"/>
        <end position="665"/>
    </location>
</feature>
<protein>
    <recommendedName>
        <fullName evidence="3">DUF6594 domain-containing protein</fullName>
    </recommendedName>
</protein>
<feature type="compositionally biased region" description="Low complexity" evidence="1">
    <location>
        <begin position="155"/>
        <end position="183"/>
    </location>
</feature>
<feature type="domain" description="DUF6594" evidence="3">
    <location>
        <begin position="417"/>
        <end position="654"/>
    </location>
</feature>
<organism evidence="4 5">
    <name type="scientific">Lachnellula arida</name>
    <dbReference type="NCBI Taxonomy" id="1316785"/>
    <lineage>
        <taxon>Eukaryota</taxon>
        <taxon>Fungi</taxon>
        <taxon>Dikarya</taxon>
        <taxon>Ascomycota</taxon>
        <taxon>Pezizomycotina</taxon>
        <taxon>Leotiomycetes</taxon>
        <taxon>Helotiales</taxon>
        <taxon>Lachnaceae</taxon>
        <taxon>Lachnellula</taxon>
    </lineage>
</organism>
<feature type="compositionally biased region" description="Acidic residues" evidence="1">
    <location>
        <begin position="242"/>
        <end position="254"/>
    </location>
</feature>
<feature type="transmembrane region" description="Helical" evidence="2">
    <location>
        <begin position="618"/>
        <end position="639"/>
    </location>
</feature>
<dbReference type="OrthoDB" id="5416037at2759"/>
<keyword evidence="2" id="KW-0472">Membrane</keyword>
<feature type="compositionally biased region" description="Polar residues" evidence="1">
    <location>
        <begin position="52"/>
        <end position="61"/>
    </location>
</feature>
<dbReference type="Pfam" id="PF20237">
    <property type="entry name" value="DUF6594"/>
    <property type="match status" value="1"/>
</dbReference>
<gene>
    <name evidence="4" type="ORF">LARI1_G002295</name>
</gene>
<feature type="compositionally biased region" description="Acidic residues" evidence="1">
    <location>
        <begin position="324"/>
        <end position="338"/>
    </location>
</feature>
<dbReference type="Proteomes" id="UP000469559">
    <property type="component" value="Unassembled WGS sequence"/>
</dbReference>
<feature type="region of interest" description="Disordered" evidence="1">
    <location>
        <begin position="572"/>
        <end position="597"/>
    </location>
</feature>
<evidence type="ECO:0000313" key="5">
    <source>
        <dbReference type="Proteomes" id="UP000469559"/>
    </source>
</evidence>
<accession>A0A8T9BSF2</accession>
<feature type="compositionally biased region" description="Low complexity" evidence="1">
    <location>
        <begin position="572"/>
        <end position="595"/>
    </location>
</feature>
<keyword evidence="5" id="KW-1185">Reference proteome</keyword>
<keyword evidence="2" id="KW-0812">Transmembrane</keyword>
<evidence type="ECO:0000259" key="3">
    <source>
        <dbReference type="Pfam" id="PF20237"/>
    </source>
</evidence>
<dbReference type="AlphaFoldDB" id="A0A8T9BSF2"/>
<proteinExistence type="predicted"/>
<feature type="compositionally biased region" description="Polar residues" evidence="1">
    <location>
        <begin position="184"/>
        <end position="193"/>
    </location>
</feature>
<feature type="transmembrane region" description="Helical" evidence="2">
    <location>
        <begin position="671"/>
        <end position="694"/>
    </location>
</feature>
<dbReference type="PANTHER" id="PTHR34502">
    <property type="entry name" value="DUF6594 DOMAIN-CONTAINING PROTEIN-RELATED"/>
    <property type="match status" value="1"/>
</dbReference>
<keyword evidence="2" id="KW-1133">Transmembrane helix</keyword>
<evidence type="ECO:0000256" key="2">
    <source>
        <dbReference type="SAM" id="Phobius"/>
    </source>
</evidence>
<evidence type="ECO:0000313" key="4">
    <source>
        <dbReference type="EMBL" id="TVY21503.1"/>
    </source>
</evidence>
<feature type="region of interest" description="Disordered" evidence="1">
    <location>
        <begin position="369"/>
        <end position="394"/>
    </location>
</feature>
<feature type="region of interest" description="Disordered" evidence="1">
    <location>
        <begin position="1"/>
        <end position="353"/>
    </location>
</feature>
<dbReference type="PANTHER" id="PTHR34502:SF6">
    <property type="entry name" value="DUF6594 DOMAIN-CONTAINING PROTEIN"/>
    <property type="match status" value="1"/>
</dbReference>
<feature type="compositionally biased region" description="Basic and acidic residues" evidence="1">
    <location>
        <begin position="228"/>
        <end position="241"/>
    </location>
</feature>
<dbReference type="InterPro" id="IPR046529">
    <property type="entry name" value="DUF6594"/>
</dbReference>
<feature type="compositionally biased region" description="Low complexity" evidence="1">
    <location>
        <begin position="278"/>
        <end position="290"/>
    </location>
</feature>
<evidence type="ECO:0000256" key="1">
    <source>
        <dbReference type="SAM" id="MobiDB-lite"/>
    </source>
</evidence>
<feature type="compositionally biased region" description="Basic and acidic residues" evidence="1">
    <location>
        <begin position="309"/>
        <end position="323"/>
    </location>
</feature>
<sequence length="695" mass="75343">MSSKYSAPSVAPIQEYSSEEDELKRAPSRISRGKDDGPTSETLRHQYRSSHDSMMSPTKANTGKERERERARRSHKSSSSGGSKHAPKPKPKNISVRRTANTRENGHDGSRPRHRKSHSSRDRDTSSTSSSSEEEEEMMEPIQDHRAILAARARLTSPSTLSTSTFLTTSTNKSGGSSGSNSTITQASITKHSSAGKKPELSEGEAPEAPMSPAVPDPPDVFSFLEEDPSREVAKDGKDEHEDQTEIEEEDDADATPRWAPGHFKDEYVGSSLPPHMSQDASTSSSVSSSFHGEDNFSEPPAEADNGNETDRSTSPERSVHGQEDEDEEGEEDEDARDEQETPPPADETSAKVAAQIAAAHQRQNLHGAMHSFGTPNMQRGPANLPHVPSNALSSRHQHQSQHRPLPRAEKLPVTGYELLASRLSSHTDGGKIKPMYRKFEALNHRLLLHLQDEISELEEQLHRLDTADTQTRRTERQIIPASRRAAAAAGGELQWHKTDILGRIGYKLAQYNQALASFNTTQSLSSPDPDDISTYRDYLQTAHPIAEAETHFLDPADDLVSISSDHIPPSSSCYSTSQSATSSCPPSSIISPSKASERSEVSERFESYPHAELQSILPAHAAALATAILIPILAFTVIPNFIGRIAVTSIAAGGVLGATIQGGVADMGMVLGREGLMCAGIYGILMVVVAGIMS</sequence>